<accession>A0A2P9AKU9</accession>
<dbReference type="EMBL" id="FUIG01000027">
    <property type="protein sequence ID" value="SJM31764.1"/>
    <property type="molecule type" value="Genomic_DNA"/>
</dbReference>
<reference evidence="2" key="1">
    <citation type="submission" date="2016-12" db="EMBL/GenBank/DDBJ databases">
        <authorList>
            <person name="Brunel B."/>
        </authorList>
    </citation>
    <scope>NUCLEOTIDE SEQUENCE [LARGE SCALE GENOMIC DNA]</scope>
</reference>
<organism evidence="1 2">
    <name type="scientific">Mesorhizobium delmotii</name>
    <dbReference type="NCBI Taxonomy" id="1631247"/>
    <lineage>
        <taxon>Bacteria</taxon>
        <taxon>Pseudomonadati</taxon>
        <taxon>Pseudomonadota</taxon>
        <taxon>Alphaproteobacteria</taxon>
        <taxon>Hyphomicrobiales</taxon>
        <taxon>Phyllobacteriaceae</taxon>
        <taxon>Mesorhizobium</taxon>
    </lineage>
</organism>
<evidence type="ECO:0000313" key="1">
    <source>
        <dbReference type="EMBL" id="SJM31764.1"/>
    </source>
</evidence>
<gene>
    <name evidence="1" type="ORF">BQ8482_200022</name>
</gene>
<name>A0A2P9AKU9_9HYPH</name>
<sequence length="65" mass="7114">MPKGKPHDLIVCPECMGEGSIKHVVVEDEEWLAEPCEMCDTGGSVWVDDEGNILPPYSRVISGEV</sequence>
<evidence type="ECO:0000313" key="2">
    <source>
        <dbReference type="Proteomes" id="UP000245698"/>
    </source>
</evidence>
<keyword evidence="2" id="KW-1185">Reference proteome</keyword>
<protein>
    <submittedName>
        <fullName evidence="1">Uncharacterized protein</fullName>
    </submittedName>
</protein>
<dbReference type="Proteomes" id="UP000245698">
    <property type="component" value="Unassembled WGS sequence"/>
</dbReference>
<dbReference type="AlphaFoldDB" id="A0A2P9AKU9"/>
<proteinExistence type="predicted"/>